<accession>A0A9N9FC65</accession>
<gene>
    <name evidence="1" type="ORF">AMORRO_LOCUS4379</name>
</gene>
<name>A0A9N9FC65_9GLOM</name>
<evidence type="ECO:0000313" key="1">
    <source>
        <dbReference type="EMBL" id="CAG8524684.1"/>
    </source>
</evidence>
<organism evidence="1 2">
    <name type="scientific">Acaulospora morrowiae</name>
    <dbReference type="NCBI Taxonomy" id="94023"/>
    <lineage>
        <taxon>Eukaryota</taxon>
        <taxon>Fungi</taxon>
        <taxon>Fungi incertae sedis</taxon>
        <taxon>Mucoromycota</taxon>
        <taxon>Glomeromycotina</taxon>
        <taxon>Glomeromycetes</taxon>
        <taxon>Diversisporales</taxon>
        <taxon>Acaulosporaceae</taxon>
        <taxon>Acaulospora</taxon>
    </lineage>
</organism>
<feature type="non-terminal residue" evidence="1">
    <location>
        <position position="233"/>
    </location>
</feature>
<protein>
    <submittedName>
        <fullName evidence="1">7261_t:CDS:1</fullName>
    </submittedName>
</protein>
<sequence length="233" mass="25460">VLYISIIPFFVYAEVSSSLPARWLHGGDNPELYLSGVETVPRSIFLKSDPKFEYSMTDKVFGTVHQPFNPQGFLGKRVQLTGFVKTSNVINTASMFLQIYRATNSILAELDGNIIGTADWKKVKNVLDVPQDTLYISFGSRLHGEIWICGFEFNTVDSGVSTTSISNIKGSLNFSDVLNYPTNLFELTPAATDDGSKVITKTDAGVVTVVAIGKGLEHSISHVLNLNSACNID</sequence>
<keyword evidence="2" id="KW-1185">Reference proteome</keyword>
<proteinExistence type="predicted"/>
<dbReference type="AlphaFoldDB" id="A0A9N9FC65"/>
<dbReference type="OrthoDB" id="2434837at2759"/>
<comment type="caution">
    <text evidence="1">The sequence shown here is derived from an EMBL/GenBank/DDBJ whole genome shotgun (WGS) entry which is preliminary data.</text>
</comment>
<dbReference type="Gene3D" id="2.60.120.260">
    <property type="entry name" value="Galactose-binding domain-like"/>
    <property type="match status" value="1"/>
</dbReference>
<dbReference type="EMBL" id="CAJVPV010002370">
    <property type="protein sequence ID" value="CAG8524684.1"/>
    <property type="molecule type" value="Genomic_DNA"/>
</dbReference>
<reference evidence="1" key="1">
    <citation type="submission" date="2021-06" db="EMBL/GenBank/DDBJ databases">
        <authorList>
            <person name="Kallberg Y."/>
            <person name="Tangrot J."/>
            <person name="Rosling A."/>
        </authorList>
    </citation>
    <scope>NUCLEOTIDE SEQUENCE</scope>
    <source>
        <strain evidence="1">CL551</strain>
    </source>
</reference>
<dbReference type="Proteomes" id="UP000789342">
    <property type="component" value="Unassembled WGS sequence"/>
</dbReference>
<evidence type="ECO:0000313" key="2">
    <source>
        <dbReference type="Proteomes" id="UP000789342"/>
    </source>
</evidence>